<dbReference type="PANTHER" id="PTHR30600">
    <property type="entry name" value="CYTOCHROME C PEROXIDASE-RELATED"/>
    <property type="match status" value="1"/>
</dbReference>
<proteinExistence type="predicted"/>
<dbReference type="InterPro" id="IPR009056">
    <property type="entry name" value="Cyt_c-like_dom"/>
</dbReference>
<keyword evidence="2 4" id="KW-0479">Metal-binding</keyword>
<evidence type="ECO:0000256" key="1">
    <source>
        <dbReference type="ARBA" id="ARBA00022617"/>
    </source>
</evidence>
<accession>A0A1M4Z651</accession>
<dbReference type="Gene3D" id="1.10.760.10">
    <property type="entry name" value="Cytochrome c-like domain"/>
    <property type="match status" value="1"/>
</dbReference>
<dbReference type="EMBL" id="FQUX01000002">
    <property type="protein sequence ID" value="SHF13277.1"/>
    <property type="molecule type" value="Genomic_DNA"/>
</dbReference>
<dbReference type="RefSeq" id="WP_084532550.1">
    <property type="nucleotide sequence ID" value="NZ_FQUX01000002.1"/>
</dbReference>
<keyword evidence="6" id="KW-0732">Signal</keyword>
<dbReference type="Pfam" id="PF21419">
    <property type="entry name" value="RoxA-like_Cyt-c"/>
    <property type="match status" value="1"/>
</dbReference>
<dbReference type="GO" id="GO:0009055">
    <property type="term" value="F:electron transfer activity"/>
    <property type="evidence" value="ECO:0007669"/>
    <property type="project" value="InterPro"/>
</dbReference>
<dbReference type="PROSITE" id="PS51257">
    <property type="entry name" value="PROKAR_LIPOPROTEIN"/>
    <property type="match status" value="1"/>
</dbReference>
<protein>
    <submittedName>
        <fullName evidence="8">Cytochrome c</fullName>
    </submittedName>
</protein>
<name>A0A1M4Z651_9FLAO</name>
<dbReference type="PROSITE" id="PS51007">
    <property type="entry name" value="CYTC"/>
    <property type="match status" value="2"/>
</dbReference>
<feature type="signal peptide" evidence="6">
    <location>
        <begin position="1"/>
        <end position="24"/>
    </location>
</feature>
<evidence type="ECO:0000256" key="6">
    <source>
        <dbReference type="SAM" id="SignalP"/>
    </source>
</evidence>
<evidence type="ECO:0000256" key="3">
    <source>
        <dbReference type="ARBA" id="ARBA00023004"/>
    </source>
</evidence>
<feature type="region of interest" description="Disordered" evidence="5">
    <location>
        <begin position="36"/>
        <end position="64"/>
    </location>
</feature>
<dbReference type="PANTHER" id="PTHR30600:SF9">
    <property type="entry name" value="BLR7738 PROTEIN"/>
    <property type="match status" value="1"/>
</dbReference>
<evidence type="ECO:0000313" key="8">
    <source>
        <dbReference type="EMBL" id="SHF13277.1"/>
    </source>
</evidence>
<dbReference type="OrthoDB" id="9805202at2"/>
<dbReference type="GO" id="GO:0004130">
    <property type="term" value="F:cytochrome-c peroxidase activity"/>
    <property type="evidence" value="ECO:0007669"/>
    <property type="project" value="TreeGrafter"/>
</dbReference>
<dbReference type="GO" id="GO:0046872">
    <property type="term" value="F:metal ion binding"/>
    <property type="evidence" value="ECO:0007669"/>
    <property type="project" value="UniProtKB-KW"/>
</dbReference>
<evidence type="ECO:0000256" key="5">
    <source>
        <dbReference type="SAM" id="MobiDB-lite"/>
    </source>
</evidence>
<dbReference type="Proteomes" id="UP000184406">
    <property type="component" value="Unassembled WGS sequence"/>
</dbReference>
<organism evidence="8 9">
    <name type="scientific">Arenibacter palladensis</name>
    <dbReference type="NCBI Taxonomy" id="237373"/>
    <lineage>
        <taxon>Bacteria</taxon>
        <taxon>Pseudomonadati</taxon>
        <taxon>Bacteroidota</taxon>
        <taxon>Flavobacteriia</taxon>
        <taxon>Flavobacteriales</taxon>
        <taxon>Flavobacteriaceae</taxon>
        <taxon>Arenibacter</taxon>
    </lineage>
</organism>
<feature type="domain" description="Cytochrome c" evidence="7">
    <location>
        <begin position="117"/>
        <end position="300"/>
    </location>
</feature>
<evidence type="ECO:0000256" key="2">
    <source>
        <dbReference type="ARBA" id="ARBA00022723"/>
    </source>
</evidence>
<keyword evidence="1 4" id="KW-0349">Heme</keyword>
<dbReference type="GO" id="GO:0020037">
    <property type="term" value="F:heme binding"/>
    <property type="evidence" value="ECO:0007669"/>
    <property type="project" value="InterPro"/>
</dbReference>
<sequence length="490" mass="54210">MKKNKLLLSVVFLFLLAISCSKEGKEELIDIVVNEKPTDQPEEEPEVEAPLIESSPIPDNPQRTGNASVGYEYLISGNYMSSGVPYDAFLLGTSVNPDNRLNRTGDNANLPYDYTAITASNGARVVAPNCMACHASTINNEFIIGLGSHDADFTVNRASNIALLNSGIRALYGGEESAEWLAYDQFRKSIVAIGPRTITETRGANPADKITQVLIAHRDKNTLAWQDTPLVEIPEEVIPSDVPAWWLLKKKNAMFYHAIGRLDYCKSFIGSSLLTLGDATKAVEIDAKMVDVLAYIQTLEAPEYPFSVDSDLSLQGKQIFENTCATCHGTYGDSPTYPNLLVTLESVGTDPELSNHYTKSSTMNDYFMDWFNTGWFGTYGNNLQIKAEGGYIAPPLDGIWATAPYFHNGSVPTLEDVLNSKNRPARWSRSFDNTDYDQSKVGWIYTNEQTKVDKNTYDTTLKGYGNSGHTFGDHLTDSERSALLEYLKTL</sequence>
<keyword evidence="3 4" id="KW-0408">Iron</keyword>
<feature type="chain" id="PRO_5012431751" evidence="6">
    <location>
        <begin position="25"/>
        <end position="490"/>
    </location>
</feature>
<evidence type="ECO:0000313" key="9">
    <source>
        <dbReference type="Proteomes" id="UP000184406"/>
    </source>
</evidence>
<reference evidence="9" key="1">
    <citation type="submission" date="2016-11" db="EMBL/GenBank/DDBJ databases">
        <authorList>
            <person name="Varghese N."/>
            <person name="Submissions S."/>
        </authorList>
    </citation>
    <scope>NUCLEOTIDE SEQUENCE [LARGE SCALE GENOMIC DNA]</scope>
    <source>
        <strain evidence="9">DSM 17539</strain>
    </source>
</reference>
<gene>
    <name evidence="8" type="ORF">SAMN03080594_102702</name>
</gene>
<feature type="domain" description="Cytochrome c" evidence="7">
    <location>
        <begin position="311"/>
        <end position="490"/>
    </location>
</feature>
<dbReference type="InterPro" id="IPR036909">
    <property type="entry name" value="Cyt_c-like_dom_sf"/>
</dbReference>
<evidence type="ECO:0000259" key="7">
    <source>
        <dbReference type="PROSITE" id="PS51007"/>
    </source>
</evidence>
<dbReference type="SUPFAM" id="SSF46626">
    <property type="entry name" value="Cytochrome c"/>
    <property type="match status" value="1"/>
</dbReference>
<keyword evidence="9" id="KW-1185">Reference proteome</keyword>
<evidence type="ECO:0000256" key="4">
    <source>
        <dbReference type="PROSITE-ProRule" id="PRU00433"/>
    </source>
</evidence>
<dbReference type="AlphaFoldDB" id="A0A1M4Z651"/>
<dbReference type="Pfam" id="PF00034">
    <property type="entry name" value="Cytochrom_C"/>
    <property type="match status" value="1"/>
</dbReference>
<dbReference type="InterPro" id="IPR051395">
    <property type="entry name" value="Cytochrome_c_Peroxidase/MauG"/>
</dbReference>